<sequence length="101" mass="11681">MEVSALAKGLLNIYTIINTFSICVLIPLRRYRINFDVGLLDINWLYINPTIDIPSKYVRDYITKNPTLLALQGRQLTIELERRSKRNLKLFNSIARIGADN</sequence>
<evidence type="ECO:0000256" key="1">
    <source>
        <dbReference type="SAM" id="Phobius"/>
    </source>
</evidence>
<organism evidence="2 3">
    <name type="scientific">Candidatus Desulfosporosinus infrequens</name>
    <dbReference type="NCBI Taxonomy" id="2043169"/>
    <lineage>
        <taxon>Bacteria</taxon>
        <taxon>Bacillati</taxon>
        <taxon>Bacillota</taxon>
        <taxon>Clostridia</taxon>
        <taxon>Eubacteriales</taxon>
        <taxon>Desulfitobacteriaceae</taxon>
        <taxon>Desulfosporosinus</taxon>
    </lineage>
</organism>
<dbReference type="Proteomes" id="UP000238916">
    <property type="component" value="Unassembled WGS sequence"/>
</dbReference>
<dbReference type="EMBL" id="OMOF01000447">
    <property type="protein sequence ID" value="SPF51415.1"/>
    <property type="molecule type" value="Genomic_DNA"/>
</dbReference>
<evidence type="ECO:0000313" key="2">
    <source>
        <dbReference type="EMBL" id="SPF51415.1"/>
    </source>
</evidence>
<evidence type="ECO:0000313" key="3">
    <source>
        <dbReference type="Proteomes" id="UP000238916"/>
    </source>
</evidence>
<accession>A0A2U3LHJ7</accession>
<feature type="transmembrane region" description="Helical" evidence="1">
    <location>
        <begin position="6"/>
        <end position="28"/>
    </location>
</feature>
<gene>
    <name evidence="2" type="ORF">SBF1_5000002</name>
</gene>
<protein>
    <submittedName>
        <fullName evidence="2">Uncharacterized protein</fullName>
    </submittedName>
</protein>
<dbReference type="AlphaFoldDB" id="A0A2U3LHJ7"/>
<keyword evidence="1" id="KW-1133">Transmembrane helix</keyword>
<keyword evidence="1" id="KW-0472">Membrane</keyword>
<name>A0A2U3LHJ7_9FIRM</name>
<proteinExistence type="predicted"/>
<reference evidence="3" key="1">
    <citation type="submission" date="2018-02" db="EMBL/GenBank/DDBJ databases">
        <authorList>
            <person name="Hausmann B."/>
        </authorList>
    </citation>
    <scope>NUCLEOTIDE SEQUENCE [LARGE SCALE GENOMIC DNA]</scope>
    <source>
        <strain evidence="3">Peat soil MAG SbF1</strain>
    </source>
</reference>
<keyword evidence="1" id="KW-0812">Transmembrane</keyword>